<dbReference type="InterPro" id="IPR019587">
    <property type="entry name" value="Polyketide_cyclase/dehydratase"/>
</dbReference>
<dbReference type="EMBL" id="JBHSIU010000027">
    <property type="protein sequence ID" value="MFC5000551.1"/>
    <property type="molecule type" value="Genomic_DNA"/>
</dbReference>
<protein>
    <submittedName>
        <fullName evidence="1">SRPBCC family protein</fullName>
    </submittedName>
</protein>
<accession>A0ABV9VVW9</accession>
<dbReference type="Proteomes" id="UP001595912">
    <property type="component" value="Unassembled WGS sequence"/>
</dbReference>
<dbReference type="CDD" id="cd07821">
    <property type="entry name" value="PYR_PYL_RCAR_like"/>
    <property type="match status" value="1"/>
</dbReference>
<name>A0ABV9VVW9_9ACTN</name>
<evidence type="ECO:0000313" key="2">
    <source>
        <dbReference type="Proteomes" id="UP001595912"/>
    </source>
</evidence>
<organism evidence="1 2">
    <name type="scientific">Dactylosporangium cerinum</name>
    <dbReference type="NCBI Taxonomy" id="1434730"/>
    <lineage>
        <taxon>Bacteria</taxon>
        <taxon>Bacillati</taxon>
        <taxon>Actinomycetota</taxon>
        <taxon>Actinomycetes</taxon>
        <taxon>Micromonosporales</taxon>
        <taxon>Micromonosporaceae</taxon>
        <taxon>Dactylosporangium</taxon>
    </lineage>
</organism>
<dbReference type="SUPFAM" id="SSF55961">
    <property type="entry name" value="Bet v1-like"/>
    <property type="match status" value="1"/>
</dbReference>
<dbReference type="InterPro" id="IPR023393">
    <property type="entry name" value="START-like_dom_sf"/>
</dbReference>
<sequence>MVTIHREARSIRTPDEVFVPLADFYAVDAWLPDVLESAQDPDHPGTRVLKLRNGGTAAEHLLEQTGRSVRYQLAGGDVPVKNHEAVLAVREDPAGGSLITWDVRFEPDGAPEAMVTATMGELMQAGVDALV</sequence>
<dbReference type="Pfam" id="PF10604">
    <property type="entry name" value="Polyketide_cyc2"/>
    <property type="match status" value="1"/>
</dbReference>
<reference evidence="2" key="1">
    <citation type="journal article" date="2019" name="Int. J. Syst. Evol. Microbiol.">
        <title>The Global Catalogue of Microorganisms (GCM) 10K type strain sequencing project: providing services to taxonomists for standard genome sequencing and annotation.</title>
        <authorList>
            <consortium name="The Broad Institute Genomics Platform"/>
            <consortium name="The Broad Institute Genome Sequencing Center for Infectious Disease"/>
            <person name="Wu L."/>
            <person name="Ma J."/>
        </authorList>
    </citation>
    <scope>NUCLEOTIDE SEQUENCE [LARGE SCALE GENOMIC DNA]</scope>
    <source>
        <strain evidence="2">CGMCC 4.7152</strain>
    </source>
</reference>
<comment type="caution">
    <text evidence="1">The sequence shown here is derived from an EMBL/GenBank/DDBJ whole genome shotgun (WGS) entry which is preliminary data.</text>
</comment>
<gene>
    <name evidence="1" type="ORF">ACFPIJ_22285</name>
</gene>
<keyword evidence="2" id="KW-1185">Reference proteome</keyword>
<proteinExistence type="predicted"/>
<evidence type="ECO:0000313" key="1">
    <source>
        <dbReference type="EMBL" id="MFC5000551.1"/>
    </source>
</evidence>
<dbReference type="Gene3D" id="3.30.530.20">
    <property type="match status" value="1"/>
</dbReference>